<feature type="transmembrane region" description="Helical" evidence="8">
    <location>
        <begin position="208"/>
        <end position="226"/>
    </location>
</feature>
<sequence>MTTAAKEPATLPQSFILKMVTVLGLLAGLGAIGRQIEFTTFPVDMVVYREGVVAFLEGREMYSVRMPAGSTELPFIYPPFGALVLVPLSIPGVFSDDQAGNIMLSVSAVLILVCLFFVLRTVTAGKVDRLSLYALSSVAWAAMMLIEPVYLNSSYAQINVILMALVILDIVPRKRWLPQGTLIGIAAAIKLSPLAMLLYFLLRGKLRPIFVAVASALIATGAAALVRWDATVEFFSSVLLGMGTEAEFGVDSTYQSNSSLKGMIMRWYSSADSLAAHGTQVNIIWLGLVVLTIGLGGWLMWALIRRGMLIDAALVNAFIMLLVSPVSWSHHWVWLALALPVLGWRCVTTFGVPVGLSALTLVWTWLVLQEPPKWWYGDNYDVHSLTYVEKFLISDFVWLAIATMIAIAVNLRKVPVSSAD</sequence>
<keyword evidence="4 8" id="KW-0812">Transmembrane</keyword>
<dbReference type="GO" id="GO:0016758">
    <property type="term" value="F:hexosyltransferase activity"/>
    <property type="evidence" value="ECO:0007669"/>
    <property type="project" value="InterPro"/>
</dbReference>
<dbReference type="EMBL" id="CP011545">
    <property type="protein sequence ID" value="AKK08567.1"/>
    <property type="molecule type" value="Genomic_DNA"/>
</dbReference>
<evidence type="ECO:0000256" key="6">
    <source>
        <dbReference type="ARBA" id="ARBA00023136"/>
    </source>
</evidence>
<feature type="transmembrane region" description="Helical" evidence="8">
    <location>
        <begin position="183"/>
        <end position="202"/>
    </location>
</feature>
<evidence type="ECO:0000256" key="8">
    <source>
        <dbReference type="SAM" id="Phobius"/>
    </source>
</evidence>
<keyword evidence="6 8" id="KW-0472">Membrane</keyword>
<evidence type="ECO:0000313" key="9">
    <source>
        <dbReference type="EMBL" id="AKK08567.1"/>
    </source>
</evidence>
<name>A0A0G3HBK6_9CORY</name>
<evidence type="ECO:0000256" key="7">
    <source>
        <dbReference type="ARBA" id="ARBA00024033"/>
    </source>
</evidence>
<evidence type="ECO:0000256" key="2">
    <source>
        <dbReference type="ARBA" id="ARBA00022475"/>
    </source>
</evidence>
<organism evidence="9 10">
    <name type="scientific">Corynebacterium testudinoris</name>
    <dbReference type="NCBI Taxonomy" id="136857"/>
    <lineage>
        <taxon>Bacteria</taxon>
        <taxon>Bacillati</taxon>
        <taxon>Actinomycetota</taxon>
        <taxon>Actinomycetes</taxon>
        <taxon>Mycobacteriales</taxon>
        <taxon>Corynebacteriaceae</taxon>
        <taxon>Corynebacterium</taxon>
    </lineage>
</organism>
<comment type="subcellular location">
    <subcellularLocation>
        <location evidence="1">Cell membrane</location>
        <topology evidence="1">Multi-pass membrane protein</topology>
    </subcellularLocation>
</comment>
<dbReference type="EC" id="2.4.1.-" evidence="9"/>
<accession>A0A0G3HBK6</accession>
<feature type="transmembrane region" description="Helical" evidence="8">
    <location>
        <begin position="391"/>
        <end position="411"/>
    </location>
</feature>
<dbReference type="GO" id="GO:0005886">
    <property type="term" value="C:plasma membrane"/>
    <property type="evidence" value="ECO:0007669"/>
    <property type="project" value="UniProtKB-SubCell"/>
</dbReference>
<reference evidence="10" key="2">
    <citation type="submission" date="2015-05" db="EMBL/GenBank/DDBJ databases">
        <title>Complete genome sequence of Corynebacterium testudinoris DSM 44614, recovered from necrotic lesions in the mouth of a tortoise.</title>
        <authorList>
            <person name="Ruckert C."/>
            <person name="Albersmeier A."/>
            <person name="Winkler A."/>
            <person name="Tauch A."/>
        </authorList>
    </citation>
    <scope>NUCLEOTIDE SEQUENCE [LARGE SCALE GENOMIC DNA]</scope>
    <source>
        <strain evidence="10">DSM 44614</strain>
    </source>
</reference>
<evidence type="ECO:0000256" key="3">
    <source>
        <dbReference type="ARBA" id="ARBA00022679"/>
    </source>
</evidence>
<keyword evidence="9" id="KW-0328">Glycosyltransferase</keyword>
<feature type="transmembrane region" description="Helical" evidence="8">
    <location>
        <begin position="342"/>
        <end position="366"/>
    </location>
</feature>
<dbReference type="Proteomes" id="UP000035540">
    <property type="component" value="Chromosome"/>
</dbReference>
<evidence type="ECO:0000256" key="5">
    <source>
        <dbReference type="ARBA" id="ARBA00022989"/>
    </source>
</evidence>
<keyword evidence="3 9" id="KW-0808">Transferase</keyword>
<reference evidence="9 10" key="1">
    <citation type="journal article" date="2015" name="Genome Announc.">
        <title>Complete Genome Sequence of the Type Strain Corynebacterium testudinoris DSM 44614, Recovered from Necrotic Lesions in the Mouth of a Tortoise.</title>
        <authorList>
            <person name="Ruckert C."/>
            <person name="Kriete M."/>
            <person name="Jaenicke S."/>
            <person name="Winkler A."/>
            <person name="Tauch A."/>
        </authorList>
    </citation>
    <scope>NUCLEOTIDE SEQUENCE [LARGE SCALE GENOMIC DNA]</scope>
    <source>
        <strain evidence="9 10">DSM 44614</strain>
    </source>
</reference>
<feature type="transmembrane region" description="Helical" evidence="8">
    <location>
        <begin position="155"/>
        <end position="171"/>
    </location>
</feature>
<proteinExistence type="inferred from homology"/>
<dbReference type="KEGG" id="cted:CTEST_05605"/>
<keyword evidence="5 8" id="KW-1133">Transmembrane helix</keyword>
<dbReference type="Pfam" id="PF09594">
    <property type="entry name" value="GT87"/>
    <property type="match status" value="1"/>
</dbReference>
<gene>
    <name evidence="9" type="ORF">CTEST_05605</name>
</gene>
<feature type="transmembrane region" description="Helical" evidence="8">
    <location>
        <begin position="283"/>
        <end position="304"/>
    </location>
</feature>
<evidence type="ECO:0000256" key="4">
    <source>
        <dbReference type="ARBA" id="ARBA00022692"/>
    </source>
</evidence>
<feature type="transmembrane region" description="Helical" evidence="8">
    <location>
        <begin position="15"/>
        <end position="32"/>
    </location>
</feature>
<dbReference type="STRING" id="136857.CTEST_05605"/>
<feature type="transmembrane region" description="Helical" evidence="8">
    <location>
        <begin position="100"/>
        <end position="118"/>
    </location>
</feature>
<dbReference type="AlphaFoldDB" id="A0A0G3HBK6"/>
<evidence type="ECO:0000256" key="1">
    <source>
        <dbReference type="ARBA" id="ARBA00004651"/>
    </source>
</evidence>
<dbReference type="InterPro" id="IPR018584">
    <property type="entry name" value="GT87"/>
</dbReference>
<keyword evidence="2" id="KW-1003">Cell membrane</keyword>
<feature type="transmembrane region" description="Helical" evidence="8">
    <location>
        <begin position="75"/>
        <end position="94"/>
    </location>
</feature>
<evidence type="ECO:0000313" key="10">
    <source>
        <dbReference type="Proteomes" id="UP000035540"/>
    </source>
</evidence>
<comment type="similarity">
    <text evidence="7">Belongs to the glycosyltransferase 87 family.</text>
</comment>
<keyword evidence="10" id="KW-1185">Reference proteome</keyword>
<dbReference type="PATRIC" id="fig|136857.5.peg.1114"/>
<protein>
    <submittedName>
        <fullName evidence="9">Putative DUF2029 family protein</fullName>
        <ecNumber evidence="9">2.4.1.-</ecNumber>
    </submittedName>
</protein>
<dbReference type="RefSeq" id="WP_236686151.1">
    <property type="nucleotide sequence ID" value="NZ_CP011545.1"/>
</dbReference>
<feature type="transmembrane region" description="Helical" evidence="8">
    <location>
        <begin position="310"/>
        <end position="330"/>
    </location>
</feature>